<reference evidence="2 3" key="1">
    <citation type="submission" date="2018-06" db="EMBL/GenBank/DDBJ databases">
        <title>Complete genome of Desulfovibrio indonesiensis P37SLT.</title>
        <authorList>
            <person name="Crispim J.S."/>
            <person name="Vidigal P.M.P."/>
            <person name="Silva L.C.F."/>
            <person name="Laguardia C.N."/>
            <person name="Araujo L.C."/>
            <person name="Dias R.S."/>
            <person name="Sousa M.P."/>
            <person name="Paula S.O."/>
            <person name="Silva C."/>
        </authorList>
    </citation>
    <scope>NUCLEOTIDE SEQUENCE [LARGE SCALE GENOMIC DNA]</scope>
    <source>
        <strain evidence="2 3">P37SLT</strain>
    </source>
</reference>
<dbReference type="EMBL" id="QMIE01000009">
    <property type="protein sequence ID" value="TVM16874.1"/>
    <property type="molecule type" value="Genomic_DNA"/>
</dbReference>
<sequence>MATVLSFSKAYCQACGHERRVPAAMHGLEARCPHCKQTAKVLVGEPHERRGHDRHEVACSSVRLGPFLGELPLVDIGAGGVSFDASTSGFQFRAGDSLRMEIVHRETVLASDIDVVVVRVEGSRVACSVREDDPGSEALINACVYTMRFREHAAQLRQIA</sequence>
<dbReference type="AlphaFoldDB" id="A0A7M3MEV5"/>
<dbReference type="GO" id="GO:0035438">
    <property type="term" value="F:cyclic-di-GMP binding"/>
    <property type="evidence" value="ECO:0007669"/>
    <property type="project" value="InterPro"/>
</dbReference>
<proteinExistence type="predicted"/>
<dbReference type="Proteomes" id="UP000448292">
    <property type="component" value="Unassembled WGS sequence"/>
</dbReference>
<dbReference type="OrthoDB" id="9771198at2"/>
<dbReference type="InterPro" id="IPR009875">
    <property type="entry name" value="PilZ_domain"/>
</dbReference>
<keyword evidence="3" id="KW-1185">Reference proteome</keyword>
<feature type="domain" description="PilZ" evidence="1">
    <location>
        <begin position="72"/>
        <end position="145"/>
    </location>
</feature>
<accession>A0A7M3MEV5</accession>
<organism evidence="2 3">
    <name type="scientific">Oceanidesulfovibrio indonesiensis</name>
    <dbReference type="NCBI Taxonomy" id="54767"/>
    <lineage>
        <taxon>Bacteria</taxon>
        <taxon>Pseudomonadati</taxon>
        <taxon>Thermodesulfobacteriota</taxon>
        <taxon>Desulfovibrionia</taxon>
        <taxon>Desulfovibrionales</taxon>
        <taxon>Desulfovibrionaceae</taxon>
        <taxon>Oceanidesulfovibrio</taxon>
    </lineage>
</organism>
<dbReference type="Pfam" id="PF07238">
    <property type="entry name" value="PilZ"/>
    <property type="match status" value="1"/>
</dbReference>
<dbReference type="RefSeq" id="WP_144303215.1">
    <property type="nucleotide sequence ID" value="NZ_QMIE01000009.1"/>
</dbReference>
<protein>
    <recommendedName>
        <fullName evidence="1">PilZ domain-containing protein</fullName>
    </recommendedName>
</protein>
<comment type="caution">
    <text evidence="2">The sequence shown here is derived from an EMBL/GenBank/DDBJ whole genome shotgun (WGS) entry which is preliminary data.</text>
</comment>
<evidence type="ECO:0000259" key="1">
    <source>
        <dbReference type="Pfam" id="PF07238"/>
    </source>
</evidence>
<name>A0A7M3MEV5_9BACT</name>
<gene>
    <name evidence="2" type="ORF">DPQ33_10690</name>
</gene>
<evidence type="ECO:0000313" key="2">
    <source>
        <dbReference type="EMBL" id="TVM16874.1"/>
    </source>
</evidence>
<evidence type="ECO:0000313" key="3">
    <source>
        <dbReference type="Proteomes" id="UP000448292"/>
    </source>
</evidence>